<dbReference type="HOGENOM" id="CLU_1314564_0_0_5"/>
<dbReference type="AlphaFoldDB" id="A0A0B4X565"/>
<feature type="compositionally biased region" description="Basic residues" evidence="1">
    <location>
        <begin position="123"/>
        <end position="134"/>
    </location>
</feature>
<gene>
    <name evidence="2" type="ORF">RGR602_CH02347</name>
</gene>
<dbReference type="KEGG" id="rga:RGR602_CH02347"/>
<reference evidence="2 3" key="1">
    <citation type="submission" date="2013-11" db="EMBL/GenBank/DDBJ databases">
        <title>Complete genome sequence of Rhizobium gallicum bv. gallicum R602.</title>
        <authorList>
            <person name="Bustos P."/>
            <person name="Santamaria R.I."/>
            <person name="Lozano L."/>
            <person name="Acosta J.L."/>
            <person name="Ormeno-Orrillo E."/>
            <person name="Rogel M.A."/>
            <person name="Romero D."/>
            <person name="Cevallos M.A."/>
            <person name="Martinez-Romero E."/>
            <person name="Gonzalez V."/>
        </authorList>
    </citation>
    <scope>NUCLEOTIDE SEQUENCE [LARGE SCALE GENOMIC DNA]</scope>
    <source>
        <strain evidence="2 3">R602</strain>
    </source>
</reference>
<dbReference type="EMBL" id="CP006877">
    <property type="protein sequence ID" value="AJD41673.1"/>
    <property type="molecule type" value="Genomic_DNA"/>
</dbReference>
<keyword evidence="3" id="KW-1185">Reference proteome</keyword>
<protein>
    <submittedName>
        <fullName evidence="2">Uncharacterized protein</fullName>
    </submittedName>
</protein>
<proteinExistence type="predicted"/>
<feature type="region of interest" description="Disordered" evidence="1">
    <location>
        <begin position="34"/>
        <end position="63"/>
    </location>
</feature>
<feature type="region of interest" description="Disordered" evidence="1">
    <location>
        <begin position="109"/>
        <end position="136"/>
    </location>
</feature>
<dbReference type="Proteomes" id="UP000031368">
    <property type="component" value="Chromosome"/>
</dbReference>
<sequence length="209" mass="23030">MLVTDSPSCPLFLSATEGVASSLTVDIDSINGASVAPKHAPASRDTEKMNTDSQISKSDPNANPGVEEAYRLVVLEIKQLEQARRNISARLEKAVSARDLLRQLILSDTSEHEDSKASSNAGLKRKKPTKHHRGSLTGEIVKRSRAILLSAGRPLERSELLEEIERDGFKVKASNPARFIGRTLWESEEFIHVPKAGYWIKGQHLPEAE</sequence>
<feature type="compositionally biased region" description="Polar residues" evidence="1">
    <location>
        <begin position="51"/>
        <end position="61"/>
    </location>
</feature>
<evidence type="ECO:0000256" key="1">
    <source>
        <dbReference type="SAM" id="MobiDB-lite"/>
    </source>
</evidence>
<organism evidence="2 3">
    <name type="scientific">Rhizobium gallicum bv. gallicum R602sp</name>
    <dbReference type="NCBI Taxonomy" id="1041138"/>
    <lineage>
        <taxon>Bacteria</taxon>
        <taxon>Pseudomonadati</taxon>
        <taxon>Pseudomonadota</taxon>
        <taxon>Alphaproteobacteria</taxon>
        <taxon>Hyphomicrobiales</taxon>
        <taxon>Rhizobiaceae</taxon>
        <taxon>Rhizobium/Agrobacterium group</taxon>
        <taxon>Rhizobium</taxon>
    </lineage>
</organism>
<accession>A0A0B4X565</accession>
<evidence type="ECO:0000313" key="3">
    <source>
        <dbReference type="Proteomes" id="UP000031368"/>
    </source>
</evidence>
<dbReference type="RefSeq" id="WP_170251311.1">
    <property type="nucleotide sequence ID" value="NZ_CP006877.1"/>
</dbReference>
<evidence type="ECO:0000313" key="2">
    <source>
        <dbReference type="EMBL" id="AJD41673.1"/>
    </source>
</evidence>
<name>A0A0B4X565_9HYPH</name>